<evidence type="ECO:0000313" key="5">
    <source>
        <dbReference type="Proteomes" id="UP000281028"/>
    </source>
</evidence>
<dbReference type="InterPro" id="IPR003594">
    <property type="entry name" value="HATPase_dom"/>
</dbReference>
<dbReference type="SMART" id="SM00387">
    <property type="entry name" value="HATPase_c"/>
    <property type="match status" value="1"/>
</dbReference>
<dbReference type="PRINTS" id="PR00344">
    <property type="entry name" value="BCTRLSENSOR"/>
</dbReference>
<dbReference type="EMBL" id="RIAR02000001">
    <property type="protein sequence ID" value="NSL90006.1"/>
    <property type="molecule type" value="Genomic_DNA"/>
</dbReference>
<dbReference type="AlphaFoldDB" id="A0A433W9J4"/>
<dbReference type="InterPro" id="IPR004358">
    <property type="entry name" value="Sig_transdc_His_kin-like_C"/>
</dbReference>
<evidence type="ECO:0000313" key="4">
    <source>
        <dbReference type="EMBL" id="NSL90006.1"/>
    </source>
</evidence>
<dbReference type="GO" id="GO:0000155">
    <property type="term" value="F:phosphorelay sensor kinase activity"/>
    <property type="evidence" value="ECO:0007669"/>
    <property type="project" value="InterPro"/>
</dbReference>
<dbReference type="InterPro" id="IPR036890">
    <property type="entry name" value="HATPase_C_sf"/>
</dbReference>
<dbReference type="Pfam" id="PF02518">
    <property type="entry name" value="HATPase_c"/>
    <property type="match status" value="1"/>
</dbReference>
<dbReference type="Gene3D" id="3.30.565.10">
    <property type="entry name" value="Histidine kinase-like ATPase, C-terminal domain"/>
    <property type="match status" value="1"/>
</dbReference>
<dbReference type="OrthoDB" id="9806995at2"/>
<keyword evidence="5" id="KW-1185">Reference proteome</keyword>
<comment type="catalytic activity">
    <reaction evidence="1">
        <text>ATP + protein L-histidine = ADP + protein N-phospho-L-histidine.</text>
        <dbReference type="EC" id="2.7.13.3"/>
    </reaction>
</comment>
<dbReference type="Pfam" id="PF07695">
    <property type="entry name" value="7TMR-DISM_7TM"/>
    <property type="match status" value="1"/>
</dbReference>
<evidence type="ECO:0000256" key="1">
    <source>
        <dbReference type="ARBA" id="ARBA00000085"/>
    </source>
</evidence>
<dbReference type="SUPFAM" id="SSF55874">
    <property type="entry name" value="ATPase domain of HSP90 chaperone/DNA topoisomerase II/histidine kinase"/>
    <property type="match status" value="1"/>
</dbReference>
<name>A0A433W9J4_9BACT</name>
<gene>
    <name evidence="4" type="ORF">ECE50_024415</name>
</gene>
<protein>
    <recommendedName>
        <fullName evidence="2">histidine kinase</fullName>
        <ecNumber evidence="2">2.7.13.3</ecNumber>
    </recommendedName>
</protein>
<reference evidence="4" key="1">
    <citation type="submission" date="2020-05" db="EMBL/GenBank/DDBJ databases">
        <title>Chitinophaga laudate sp. nov., isolated from a tropical peat swamp.</title>
        <authorList>
            <person name="Goh C.B.S."/>
            <person name="Lee M.S."/>
            <person name="Parimannan S."/>
            <person name="Pasbakhsh P."/>
            <person name="Yule C.M."/>
            <person name="Rajandas H."/>
            <person name="Loke S."/>
            <person name="Croft L."/>
            <person name="Tan J.B.L."/>
        </authorList>
    </citation>
    <scope>NUCLEOTIDE SEQUENCE</scope>
    <source>
        <strain evidence="4">Mgbs1</strain>
    </source>
</reference>
<proteinExistence type="predicted"/>
<dbReference type="InterPro" id="IPR011623">
    <property type="entry name" value="7TMR_DISM_rcpt_extracell_dom1"/>
</dbReference>
<keyword evidence="3" id="KW-0597">Phosphoprotein</keyword>
<evidence type="ECO:0000256" key="2">
    <source>
        <dbReference type="ARBA" id="ARBA00012438"/>
    </source>
</evidence>
<dbReference type="InterPro" id="IPR003661">
    <property type="entry name" value="HisK_dim/P_dom"/>
</dbReference>
<dbReference type="PANTHER" id="PTHR43065:SF50">
    <property type="entry name" value="HISTIDINE KINASE"/>
    <property type="match status" value="1"/>
</dbReference>
<dbReference type="CDD" id="cd00082">
    <property type="entry name" value="HisKA"/>
    <property type="match status" value="1"/>
</dbReference>
<sequence length="732" mass="82985">MIDYKTMLHLTKPALYKFVCLLLLVMVRYMPAQADTITIAPNHSIQLAEYGQLEYLLDAEGNMQFPEIENSPAFKKLNKQIPNFGLTQDAIWLRFTISNTTPSAHLMLNVTYPILDLIDLYYPDSTGKYQVIPGGELRPFNKRPVNHQNFVYNLNIPNGTAQTFYLRIQSREAILVPIYAGTEREIYNKLYNDDLLLAIYIGIILVMICYNTFIFFSVKDWSYFYYIIYIACVGLAQICLHGFGYRFFWHENIYVTEQSVLWAGALSGISVLLFVQSFLHVRDKAPWAYRVMSLFIIVYSSTIVLSLLGYFSIAYALIDFLAITGVIFIMVFAVMQAVRKSRTARIFVLAWTVFILAIICFVLKDVGIIPYNIFTSHIIVIGSAIEVILLSFALADKINTFKAEKEASQAIALEISKENEQLVREQNIILEAKVQERTEELQNSNLDLNIALTNLKEAQTQLVEKEKMASLGQLTAGIAHEINNPINFVTSNIKPLKLDIADLKSLLTRYDELSAKSEPEIRKELADIEKFKREIDIEYIHEEITSLIKGIEDGAARTAEIVKGLRTFSRLDESEVKSIDIHEGLDSTLVLLRNGIPANVNIIKEYADLPKIECYAGKINQVFMNIFSNALNAIRSKAVQREESITIITRQEGDFIVITIRDTGIGMSREVQEKIFDPFFTTKDVGEGTGLGLSIVFSIIEKHKGKIVVNSNPNEGAEFIIYLPLNIVNHLS</sequence>
<dbReference type="InterPro" id="IPR011622">
    <property type="entry name" value="7TMR_DISM_rcpt_extracell_dom2"/>
</dbReference>
<accession>A0A433W9J4</accession>
<dbReference type="SUPFAM" id="SSF47384">
    <property type="entry name" value="Homodimeric domain of signal transducing histidine kinase"/>
    <property type="match status" value="1"/>
</dbReference>
<dbReference type="InterPro" id="IPR036097">
    <property type="entry name" value="HisK_dim/P_sf"/>
</dbReference>
<dbReference type="Gene3D" id="2.60.40.2380">
    <property type="match status" value="1"/>
</dbReference>
<organism evidence="4 5">
    <name type="scientific">Chitinophaga solisilvae</name>
    <dbReference type="NCBI Taxonomy" id="1233460"/>
    <lineage>
        <taxon>Bacteria</taxon>
        <taxon>Pseudomonadati</taxon>
        <taxon>Bacteroidota</taxon>
        <taxon>Chitinophagia</taxon>
        <taxon>Chitinophagales</taxon>
        <taxon>Chitinophagaceae</taxon>
        <taxon>Chitinophaga</taxon>
    </lineage>
</organism>
<dbReference type="EC" id="2.7.13.3" evidence="2"/>
<dbReference type="PROSITE" id="PS50109">
    <property type="entry name" value="HIS_KIN"/>
    <property type="match status" value="1"/>
</dbReference>
<dbReference type="Pfam" id="PF07696">
    <property type="entry name" value="7TMR-DISMED2"/>
    <property type="match status" value="1"/>
</dbReference>
<dbReference type="Proteomes" id="UP000281028">
    <property type="component" value="Unassembled WGS sequence"/>
</dbReference>
<dbReference type="PANTHER" id="PTHR43065">
    <property type="entry name" value="SENSOR HISTIDINE KINASE"/>
    <property type="match status" value="1"/>
</dbReference>
<evidence type="ECO:0000256" key="3">
    <source>
        <dbReference type="ARBA" id="ARBA00022553"/>
    </source>
</evidence>
<comment type="caution">
    <text evidence="4">The sequence shown here is derived from an EMBL/GenBank/DDBJ whole genome shotgun (WGS) entry which is preliminary data.</text>
</comment>
<dbReference type="InterPro" id="IPR005467">
    <property type="entry name" value="His_kinase_dom"/>
</dbReference>
<dbReference type="Gene3D" id="1.10.287.130">
    <property type="match status" value="1"/>
</dbReference>